<comment type="caution">
    <text evidence="2">The sequence shown here is derived from an EMBL/GenBank/DDBJ whole genome shotgun (WGS) entry which is preliminary data.</text>
</comment>
<gene>
    <name evidence="2" type="ORF">O181_074512</name>
</gene>
<reference evidence="2" key="1">
    <citation type="submission" date="2021-03" db="EMBL/GenBank/DDBJ databases">
        <title>Draft genome sequence of rust myrtle Austropuccinia psidii MF-1, a brazilian biotype.</title>
        <authorList>
            <person name="Quecine M.C."/>
            <person name="Pachon D.M.R."/>
            <person name="Bonatelli M.L."/>
            <person name="Correr F.H."/>
            <person name="Franceschini L.M."/>
            <person name="Leite T.F."/>
            <person name="Margarido G.R.A."/>
            <person name="Almeida C.A."/>
            <person name="Ferrarezi J.A."/>
            <person name="Labate C.A."/>
        </authorList>
    </citation>
    <scope>NUCLEOTIDE SEQUENCE</scope>
    <source>
        <strain evidence="2">MF-1</strain>
    </source>
</reference>
<protein>
    <submittedName>
        <fullName evidence="2">Uncharacterized protein</fullName>
    </submittedName>
</protein>
<dbReference type="EMBL" id="AVOT02039707">
    <property type="protein sequence ID" value="MBW0534797.1"/>
    <property type="molecule type" value="Genomic_DNA"/>
</dbReference>
<accession>A0A9Q3FD69</accession>
<evidence type="ECO:0000313" key="3">
    <source>
        <dbReference type="Proteomes" id="UP000765509"/>
    </source>
</evidence>
<feature type="region of interest" description="Disordered" evidence="1">
    <location>
        <begin position="1"/>
        <end position="58"/>
    </location>
</feature>
<sequence length="102" mass="11486">MGPRGKPTRANCRWVPKPQVGQAEPTLAKNTQKDTKTQVMDSGNHQRPPATFKGFSPQDQGNLVPAQWAQACRNQDWCIYGIIYHYAPFFLRNTTMIVSGTH</sequence>
<evidence type="ECO:0000313" key="2">
    <source>
        <dbReference type="EMBL" id="MBW0534797.1"/>
    </source>
</evidence>
<proteinExistence type="predicted"/>
<organism evidence="2 3">
    <name type="scientific">Austropuccinia psidii MF-1</name>
    <dbReference type="NCBI Taxonomy" id="1389203"/>
    <lineage>
        <taxon>Eukaryota</taxon>
        <taxon>Fungi</taxon>
        <taxon>Dikarya</taxon>
        <taxon>Basidiomycota</taxon>
        <taxon>Pucciniomycotina</taxon>
        <taxon>Pucciniomycetes</taxon>
        <taxon>Pucciniales</taxon>
        <taxon>Sphaerophragmiaceae</taxon>
        <taxon>Austropuccinia</taxon>
    </lineage>
</organism>
<dbReference type="Proteomes" id="UP000765509">
    <property type="component" value="Unassembled WGS sequence"/>
</dbReference>
<name>A0A9Q3FD69_9BASI</name>
<evidence type="ECO:0000256" key="1">
    <source>
        <dbReference type="SAM" id="MobiDB-lite"/>
    </source>
</evidence>
<dbReference type="AlphaFoldDB" id="A0A9Q3FD69"/>
<keyword evidence="3" id="KW-1185">Reference proteome</keyword>